<dbReference type="EMBL" id="CP093343">
    <property type="protein sequence ID" value="WOG82414.1"/>
    <property type="molecule type" value="Genomic_DNA"/>
</dbReference>
<organism evidence="1 2">
    <name type="scientific">Daucus carota subsp. sativus</name>
    <name type="common">Carrot</name>
    <dbReference type="NCBI Taxonomy" id="79200"/>
    <lineage>
        <taxon>Eukaryota</taxon>
        <taxon>Viridiplantae</taxon>
        <taxon>Streptophyta</taxon>
        <taxon>Embryophyta</taxon>
        <taxon>Tracheophyta</taxon>
        <taxon>Spermatophyta</taxon>
        <taxon>Magnoliopsida</taxon>
        <taxon>eudicotyledons</taxon>
        <taxon>Gunneridae</taxon>
        <taxon>Pentapetalae</taxon>
        <taxon>asterids</taxon>
        <taxon>campanulids</taxon>
        <taxon>Apiales</taxon>
        <taxon>Apiaceae</taxon>
        <taxon>Apioideae</taxon>
        <taxon>Scandiceae</taxon>
        <taxon>Daucinae</taxon>
        <taxon>Daucus</taxon>
        <taxon>Daucus sect. Daucus</taxon>
    </lineage>
</organism>
<dbReference type="PANTHER" id="PTHR45786">
    <property type="entry name" value="DNA BINDING PROTEIN-LIKE"/>
    <property type="match status" value="1"/>
</dbReference>
<evidence type="ECO:0000313" key="2">
    <source>
        <dbReference type="Proteomes" id="UP000077755"/>
    </source>
</evidence>
<protein>
    <recommendedName>
        <fullName evidence="3">Helitron helicase-like domain-containing protein</fullName>
    </recommendedName>
</protein>
<reference evidence="1" key="1">
    <citation type="journal article" date="2016" name="Nat. Genet.">
        <title>A high-quality carrot genome assembly provides new insights into carotenoid accumulation and asterid genome evolution.</title>
        <authorList>
            <person name="Iorizzo M."/>
            <person name="Ellison S."/>
            <person name="Senalik D."/>
            <person name="Zeng P."/>
            <person name="Satapoomin P."/>
            <person name="Huang J."/>
            <person name="Bowman M."/>
            <person name="Iovene M."/>
            <person name="Sanseverino W."/>
            <person name="Cavagnaro P."/>
            <person name="Yildiz M."/>
            <person name="Macko-Podgorni A."/>
            <person name="Moranska E."/>
            <person name="Grzebelus E."/>
            <person name="Grzebelus D."/>
            <person name="Ashrafi H."/>
            <person name="Zheng Z."/>
            <person name="Cheng S."/>
            <person name="Spooner D."/>
            <person name="Van Deynze A."/>
            <person name="Simon P."/>
        </authorList>
    </citation>
    <scope>NUCLEOTIDE SEQUENCE</scope>
    <source>
        <tissue evidence="1">Leaf</tissue>
    </source>
</reference>
<accession>A0AAF0W3I6</accession>
<dbReference type="Proteomes" id="UP000077755">
    <property type="component" value="Chromosome 1"/>
</dbReference>
<reference evidence="1" key="2">
    <citation type="submission" date="2022-03" db="EMBL/GenBank/DDBJ databases">
        <title>Draft title - Genomic analysis of global carrot germplasm unveils the trajectory of domestication and the origin of high carotenoid orange carrot.</title>
        <authorList>
            <person name="Iorizzo M."/>
            <person name="Ellison S."/>
            <person name="Senalik D."/>
            <person name="Macko-Podgorni A."/>
            <person name="Grzebelus D."/>
            <person name="Bostan H."/>
            <person name="Rolling W."/>
            <person name="Curaba J."/>
            <person name="Simon P."/>
        </authorList>
    </citation>
    <scope>NUCLEOTIDE SEQUENCE</scope>
    <source>
        <tissue evidence="1">Leaf</tissue>
    </source>
</reference>
<sequence length="222" mass="25166">MHAKVKLPLLKDPPLYLKTLLQNKDSKGRHFVKHIRMFNMMFSFTSMGGKVDFSINRGGAPWVFRLYGQNYHRIGTLCPQPGSPPKFLQLYIHDTDNEVSNRISAVSSGNDSDSFDAKIVNNLRRMLDEHNPLTQSFRNARDMFDSTYCPNLMIRLIGRRDYDGRTYNLPTASEVAALIVGDIKGNSDKRDIVVQTRVAILNGPKSKELWKSTACNQKTGLT</sequence>
<gene>
    <name evidence="1" type="ORF">DCAR_0101578</name>
</gene>
<proteinExistence type="predicted"/>
<dbReference type="PANTHER" id="PTHR45786:SF66">
    <property type="entry name" value="HOOK MOTIF PROTEIN, PUTATIVE-RELATED"/>
    <property type="match status" value="1"/>
</dbReference>
<dbReference type="AlphaFoldDB" id="A0AAF0W3I6"/>
<name>A0AAF0W3I6_DAUCS</name>
<evidence type="ECO:0000313" key="1">
    <source>
        <dbReference type="EMBL" id="WOG82414.1"/>
    </source>
</evidence>
<evidence type="ECO:0008006" key="3">
    <source>
        <dbReference type="Google" id="ProtNLM"/>
    </source>
</evidence>
<keyword evidence="2" id="KW-1185">Reference proteome</keyword>